<dbReference type="InterPro" id="IPR003399">
    <property type="entry name" value="Mce/MlaD"/>
</dbReference>
<evidence type="ECO:0000256" key="2">
    <source>
        <dbReference type="SAM" id="Phobius"/>
    </source>
</evidence>
<keyword evidence="2" id="KW-0472">Membrane</keyword>
<feature type="transmembrane region" description="Helical" evidence="2">
    <location>
        <begin position="27"/>
        <end position="50"/>
    </location>
</feature>
<comment type="caution">
    <text evidence="4">The sequence shown here is derived from an EMBL/GenBank/DDBJ whole genome shotgun (WGS) entry which is preliminary data.</text>
</comment>
<feature type="region of interest" description="Disordered" evidence="1">
    <location>
        <begin position="132"/>
        <end position="154"/>
    </location>
</feature>
<protein>
    <submittedName>
        <fullName evidence="4">MlaD family protein</fullName>
    </submittedName>
</protein>
<dbReference type="PANTHER" id="PTHR33371:SF18">
    <property type="entry name" value="MCE-FAMILY PROTEIN MCE3C"/>
    <property type="match status" value="1"/>
</dbReference>
<evidence type="ECO:0000256" key="1">
    <source>
        <dbReference type="SAM" id="MobiDB-lite"/>
    </source>
</evidence>
<proteinExistence type="predicted"/>
<dbReference type="RefSeq" id="WP_290288963.1">
    <property type="nucleotide sequence ID" value="NZ_CP047211.1"/>
</dbReference>
<accession>A0ABV7ZNZ9</accession>
<gene>
    <name evidence="4" type="ORF">ACFORJ_06660</name>
</gene>
<keyword evidence="2" id="KW-0812">Transmembrane</keyword>
<dbReference type="InterPro" id="IPR052336">
    <property type="entry name" value="MlaD_Phospholipid_Transporter"/>
</dbReference>
<dbReference type="PANTHER" id="PTHR33371">
    <property type="entry name" value="INTERMEMBRANE PHOSPHOLIPID TRANSPORT SYSTEM BINDING PROTEIN MLAD-RELATED"/>
    <property type="match status" value="1"/>
</dbReference>
<dbReference type="EMBL" id="JBHRZN010000002">
    <property type="protein sequence ID" value="MFC3849846.1"/>
    <property type="molecule type" value="Genomic_DNA"/>
</dbReference>
<keyword evidence="5" id="KW-1185">Reference proteome</keyword>
<name>A0ABV7ZNZ9_9CORY</name>
<evidence type="ECO:0000313" key="4">
    <source>
        <dbReference type="EMBL" id="MFC3849846.1"/>
    </source>
</evidence>
<organism evidence="4 5">
    <name type="scientific">Corynebacterium hansenii</name>
    <dbReference type="NCBI Taxonomy" id="394964"/>
    <lineage>
        <taxon>Bacteria</taxon>
        <taxon>Bacillati</taxon>
        <taxon>Actinomycetota</taxon>
        <taxon>Actinomycetes</taxon>
        <taxon>Mycobacteriales</taxon>
        <taxon>Corynebacteriaceae</taxon>
        <taxon>Corynebacterium</taxon>
    </lineage>
</organism>
<reference evidence="5" key="1">
    <citation type="journal article" date="2019" name="Int. J. Syst. Evol. Microbiol.">
        <title>The Global Catalogue of Microorganisms (GCM) 10K type strain sequencing project: providing services to taxonomists for standard genome sequencing and annotation.</title>
        <authorList>
            <consortium name="The Broad Institute Genomics Platform"/>
            <consortium name="The Broad Institute Genome Sequencing Center for Infectious Disease"/>
            <person name="Wu L."/>
            <person name="Ma J."/>
        </authorList>
    </citation>
    <scope>NUCLEOTIDE SEQUENCE [LARGE SCALE GENOMIC DNA]</scope>
    <source>
        <strain evidence="5">CCUG 53252</strain>
    </source>
</reference>
<feature type="domain" description="Mce/MlaD" evidence="3">
    <location>
        <begin position="61"/>
        <end position="130"/>
    </location>
</feature>
<sequence length="352" mass="38112">MNAVKSLKDAFAGLFEDPRHRTRGNPLFIGVVGIVLIISLLAMVAIVPMASYMLRSASWRAGFTNVGNLRVGAPVLIAGVPQGRVEKLHMAGDHVDVELRVDRSLELGDQTTAKIGLKSILGNSCLDVTPRGIADEDQPRTIPTSRTLPPYTPDNLGADMQKVHEEFDPELMQRMIRTLQEAMPEDTPENRQSIEAGAAALESLAGQSGNFDALLKTATELSVTAVEQKTTIESVRGQSAALMHVLAARRAKLGELIRALETLLSNYSALTRDHGSEIAALMPKYRKVTETLKKNRDNIDAILNQLAPGARNITSASGNGPWFDVTTPTGPIPDNFLCTLGALSGCEYEKQY</sequence>
<dbReference type="Proteomes" id="UP001595751">
    <property type="component" value="Unassembled WGS sequence"/>
</dbReference>
<dbReference type="Pfam" id="PF02470">
    <property type="entry name" value="MlaD"/>
    <property type="match status" value="1"/>
</dbReference>
<evidence type="ECO:0000259" key="3">
    <source>
        <dbReference type="Pfam" id="PF02470"/>
    </source>
</evidence>
<evidence type="ECO:0000313" key="5">
    <source>
        <dbReference type="Proteomes" id="UP001595751"/>
    </source>
</evidence>
<keyword evidence="2" id="KW-1133">Transmembrane helix</keyword>